<protein>
    <submittedName>
        <fullName evidence="2">Uncharacterized protein</fullName>
    </submittedName>
</protein>
<comment type="caution">
    <text evidence="2">The sequence shown here is derived from an EMBL/GenBank/DDBJ whole genome shotgun (WGS) entry which is preliminary data.</text>
</comment>
<sequence>MDFTNLSTLSEINFIQQENYYRNWIIWRNSTILLLFICTGIFISIDVYTISDGKYIFDWNSSKIDELLIKKPLKSIIEKEKNKDSRTIYLMNDQYIDSNVKENNDRMNQIMVKSHFSSNSYEIKNDIHNSTKTCLNMESINGNKILWRNKLYFHDEPIIQLVNINIKSHHFFIEDTNLLINQMSYKKEVTQRFDNLSFVLAYPSGINVYIDVKNIRLLPEYEDVEHLNSDNGIVMDSSRKSNMQHWRKPLETIIKTACRYPLPKQYYLTMHPYLDRHTTARRHICQPNTVTSRLCPANYPNGYVFYDRSINGQCTQNKASYLPPQLNSFYCTINSPLVNKLFQENIVEGQSYLKDMHCDTQRRICQTCLKQSC</sequence>
<keyword evidence="1" id="KW-1133">Transmembrane helix</keyword>
<keyword evidence="1" id="KW-0812">Transmembrane</keyword>
<feature type="non-terminal residue" evidence="2">
    <location>
        <position position="1"/>
    </location>
</feature>
<accession>A0AAE1Z8S5</accession>
<reference evidence="2" key="2">
    <citation type="journal article" date="2023" name="Infect Dis Poverty">
        <title>Chromosome-scale genome of the human blood fluke Schistosoma mekongi and its implications for public health.</title>
        <authorList>
            <person name="Zhou M."/>
            <person name="Xu L."/>
            <person name="Xu D."/>
            <person name="Chen W."/>
            <person name="Khan J."/>
            <person name="Hu Y."/>
            <person name="Huang H."/>
            <person name="Wei H."/>
            <person name="Zhang Y."/>
            <person name="Chusongsang P."/>
            <person name="Tanasarnprasert K."/>
            <person name="Hu X."/>
            <person name="Limpanont Y."/>
            <person name="Lv Z."/>
        </authorList>
    </citation>
    <scope>NUCLEOTIDE SEQUENCE</scope>
    <source>
        <strain evidence="2">LV_2022a</strain>
    </source>
</reference>
<evidence type="ECO:0000256" key="1">
    <source>
        <dbReference type="SAM" id="Phobius"/>
    </source>
</evidence>
<evidence type="ECO:0000313" key="3">
    <source>
        <dbReference type="Proteomes" id="UP001292079"/>
    </source>
</evidence>
<keyword evidence="1" id="KW-0472">Membrane</keyword>
<name>A0AAE1Z8S5_SCHME</name>
<dbReference type="Proteomes" id="UP001292079">
    <property type="component" value="Unassembled WGS sequence"/>
</dbReference>
<organism evidence="2 3">
    <name type="scientific">Schistosoma mekongi</name>
    <name type="common">Parasitic worm</name>
    <dbReference type="NCBI Taxonomy" id="38744"/>
    <lineage>
        <taxon>Eukaryota</taxon>
        <taxon>Metazoa</taxon>
        <taxon>Spiralia</taxon>
        <taxon>Lophotrochozoa</taxon>
        <taxon>Platyhelminthes</taxon>
        <taxon>Trematoda</taxon>
        <taxon>Digenea</taxon>
        <taxon>Strigeidida</taxon>
        <taxon>Schistosomatoidea</taxon>
        <taxon>Schistosomatidae</taxon>
        <taxon>Schistosoma</taxon>
    </lineage>
</organism>
<gene>
    <name evidence="2" type="ORF">MN116_007168</name>
</gene>
<dbReference type="AlphaFoldDB" id="A0AAE1Z8S5"/>
<keyword evidence="3" id="KW-1185">Reference proteome</keyword>
<reference evidence="2" key="1">
    <citation type="submission" date="2022-04" db="EMBL/GenBank/DDBJ databases">
        <authorList>
            <person name="Xu L."/>
            <person name="Lv Z."/>
        </authorList>
    </citation>
    <scope>NUCLEOTIDE SEQUENCE</scope>
    <source>
        <strain evidence="2">LV_2022a</strain>
    </source>
</reference>
<dbReference type="EMBL" id="JALJAT010000005">
    <property type="protein sequence ID" value="KAK4469636.1"/>
    <property type="molecule type" value="Genomic_DNA"/>
</dbReference>
<proteinExistence type="predicted"/>
<evidence type="ECO:0000313" key="2">
    <source>
        <dbReference type="EMBL" id="KAK4469636.1"/>
    </source>
</evidence>
<feature type="transmembrane region" description="Helical" evidence="1">
    <location>
        <begin position="32"/>
        <end position="51"/>
    </location>
</feature>